<dbReference type="GO" id="GO:0045454">
    <property type="term" value="P:cell redox homeostasis"/>
    <property type="evidence" value="ECO:0007669"/>
    <property type="project" value="TreeGrafter"/>
</dbReference>
<comment type="catalytic activity">
    <reaction evidence="12">
        <text>a hydroperoxide + [thioredoxin]-dithiol = an alcohol + [thioredoxin]-disulfide + H2O</text>
        <dbReference type="Rhea" id="RHEA:62620"/>
        <dbReference type="Rhea" id="RHEA-COMP:10698"/>
        <dbReference type="Rhea" id="RHEA-COMP:10700"/>
        <dbReference type="ChEBI" id="CHEBI:15377"/>
        <dbReference type="ChEBI" id="CHEBI:29950"/>
        <dbReference type="ChEBI" id="CHEBI:30879"/>
        <dbReference type="ChEBI" id="CHEBI:35924"/>
        <dbReference type="ChEBI" id="CHEBI:50058"/>
        <dbReference type="EC" id="1.11.1.24"/>
    </reaction>
</comment>
<feature type="domain" description="Thioredoxin" evidence="13">
    <location>
        <begin position="1"/>
        <end position="150"/>
    </location>
</feature>
<dbReference type="InterPro" id="IPR000866">
    <property type="entry name" value="AhpC/TSA"/>
</dbReference>
<dbReference type="OrthoDB" id="9812811at2"/>
<evidence type="ECO:0000256" key="4">
    <source>
        <dbReference type="ARBA" id="ARBA00022559"/>
    </source>
</evidence>
<dbReference type="GO" id="GO:0005737">
    <property type="term" value="C:cytoplasm"/>
    <property type="evidence" value="ECO:0007669"/>
    <property type="project" value="TreeGrafter"/>
</dbReference>
<keyword evidence="6" id="KW-0560">Oxidoreductase</keyword>
<sequence>MDEGSMIPDVSVTIDDAVVSLASLGAPLVVYFYPKDDTAGCTTEAKDFSALSDAFAAAGVTVVGVSKDSAASHVKFTAKHGLAVRLASDVEGVACEAFGVWVEKAMYGRKYMGIERATFLFGADGTLAKAWHKVRVAGHAETVLAAAKAL</sequence>
<gene>
    <name evidence="14" type="ORF">C8J25_103184</name>
</gene>
<comment type="subunit">
    <text evidence="2">Monomer.</text>
</comment>
<dbReference type="Pfam" id="PF00578">
    <property type="entry name" value="AhpC-TSA"/>
    <property type="match status" value="1"/>
</dbReference>
<dbReference type="GO" id="GO:0008379">
    <property type="term" value="F:thioredoxin peroxidase activity"/>
    <property type="evidence" value="ECO:0007669"/>
    <property type="project" value="TreeGrafter"/>
</dbReference>
<dbReference type="EC" id="1.11.1.24" evidence="3"/>
<dbReference type="InterPro" id="IPR036249">
    <property type="entry name" value="Thioredoxin-like_sf"/>
</dbReference>
<comment type="function">
    <text evidence="1">Thiol-specific peroxidase that catalyzes the reduction of hydrogen peroxide and organic hydroperoxides to water and alcohols, respectively. Plays a role in cell protection against oxidative stress by detoxifying peroxides and as sensor of hydrogen peroxide-mediated signaling events.</text>
</comment>
<accession>A0A2T5U7G0</accession>
<evidence type="ECO:0000256" key="2">
    <source>
        <dbReference type="ARBA" id="ARBA00011245"/>
    </source>
</evidence>
<dbReference type="AlphaFoldDB" id="A0A2T5U7G0"/>
<evidence type="ECO:0000313" key="14">
    <source>
        <dbReference type="EMBL" id="PTW47466.1"/>
    </source>
</evidence>
<keyword evidence="4" id="KW-0575">Peroxidase</keyword>
<dbReference type="SUPFAM" id="SSF52833">
    <property type="entry name" value="Thioredoxin-like"/>
    <property type="match status" value="1"/>
</dbReference>
<comment type="caution">
    <text evidence="14">The sequence shown here is derived from an EMBL/GenBank/DDBJ whole genome shotgun (WGS) entry which is preliminary data.</text>
</comment>
<dbReference type="Gene3D" id="3.40.30.10">
    <property type="entry name" value="Glutaredoxin"/>
    <property type="match status" value="1"/>
</dbReference>
<dbReference type="PANTHER" id="PTHR42801">
    <property type="entry name" value="THIOREDOXIN-DEPENDENT PEROXIDE REDUCTASE"/>
    <property type="match status" value="1"/>
</dbReference>
<evidence type="ECO:0000256" key="1">
    <source>
        <dbReference type="ARBA" id="ARBA00003330"/>
    </source>
</evidence>
<dbReference type="InterPro" id="IPR050924">
    <property type="entry name" value="Peroxiredoxin_BCP/PrxQ"/>
</dbReference>
<protein>
    <recommendedName>
        <fullName evidence="3">thioredoxin-dependent peroxiredoxin</fullName>
        <ecNumber evidence="3">1.11.1.24</ecNumber>
    </recommendedName>
    <alternativeName>
        <fullName evidence="9">Thioredoxin peroxidase</fullName>
    </alternativeName>
    <alternativeName>
        <fullName evidence="11">Thioredoxin-dependent peroxiredoxin Bcp</fullName>
    </alternativeName>
</protein>
<comment type="similarity">
    <text evidence="10">Belongs to the peroxiredoxin family. BCP/PrxQ subfamily.</text>
</comment>
<reference evidence="14 15" key="1">
    <citation type="submission" date="2018-04" db="EMBL/GenBank/DDBJ databases">
        <title>Genomic Encyclopedia of Type Strains, Phase III (KMG-III): the genomes of soil and plant-associated and newly described type strains.</title>
        <authorList>
            <person name="Whitman W."/>
        </authorList>
    </citation>
    <scope>NUCLEOTIDE SEQUENCE [LARGE SCALE GENOMIC DNA]</scope>
    <source>
        <strain evidence="14 15">MA-olki</strain>
    </source>
</reference>
<keyword evidence="8" id="KW-0676">Redox-active center</keyword>
<keyword evidence="5" id="KW-0049">Antioxidant</keyword>
<evidence type="ECO:0000259" key="13">
    <source>
        <dbReference type="PROSITE" id="PS51352"/>
    </source>
</evidence>
<keyword evidence="7" id="KW-1015">Disulfide bond</keyword>
<evidence type="ECO:0000256" key="10">
    <source>
        <dbReference type="ARBA" id="ARBA00038489"/>
    </source>
</evidence>
<evidence type="ECO:0000313" key="15">
    <source>
        <dbReference type="Proteomes" id="UP000244013"/>
    </source>
</evidence>
<evidence type="ECO:0000256" key="3">
    <source>
        <dbReference type="ARBA" id="ARBA00013017"/>
    </source>
</evidence>
<name>A0A2T5U7G0_9SPHN</name>
<dbReference type="GeneID" id="91005533"/>
<evidence type="ECO:0000256" key="7">
    <source>
        <dbReference type="ARBA" id="ARBA00023157"/>
    </source>
</evidence>
<evidence type="ECO:0000256" key="6">
    <source>
        <dbReference type="ARBA" id="ARBA00023002"/>
    </source>
</evidence>
<dbReference type="Proteomes" id="UP000244013">
    <property type="component" value="Unassembled WGS sequence"/>
</dbReference>
<dbReference type="RefSeq" id="WP_107953738.1">
    <property type="nucleotide sequence ID" value="NZ_QAYE01000003.1"/>
</dbReference>
<dbReference type="PROSITE" id="PS51352">
    <property type="entry name" value="THIOREDOXIN_2"/>
    <property type="match status" value="1"/>
</dbReference>
<dbReference type="CDD" id="cd03017">
    <property type="entry name" value="PRX_BCP"/>
    <property type="match status" value="1"/>
</dbReference>
<dbReference type="GO" id="GO:0034599">
    <property type="term" value="P:cellular response to oxidative stress"/>
    <property type="evidence" value="ECO:0007669"/>
    <property type="project" value="TreeGrafter"/>
</dbReference>
<evidence type="ECO:0000256" key="9">
    <source>
        <dbReference type="ARBA" id="ARBA00032824"/>
    </source>
</evidence>
<dbReference type="FunFam" id="3.40.30.10:FF:000007">
    <property type="entry name" value="Thioredoxin-dependent thiol peroxidase"/>
    <property type="match status" value="1"/>
</dbReference>
<proteinExistence type="inferred from homology"/>
<evidence type="ECO:0000256" key="11">
    <source>
        <dbReference type="ARBA" id="ARBA00042639"/>
    </source>
</evidence>
<evidence type="ECO:0000256" key="8">
    <source>
        <dbReference type="ARBA" id="ARBA00023284"/>
    </source>
</evidence>
<dbReference type="InterPro" id="IPR013766">
    <property type="entry name" value="Thioredoxin_domain"/>
</dbReference>
<dbReference type="PANTHER" id="PTHR42801:SF4">
    <property type="entry name" value="AHPC_TSA FAMILY PROTEIN"/>
    <property type="match status" value="1"/>
</dbReference>
<organism evidence="14 15">
    <name type="scientific">Sphingomonas faeni</name>
    <dbReference type="NCBI Taxonomy" id="185950"/>
    <lineage>
        <taxon>Bacteria</taxon>
        <taxon>Pseudomonadati</taxon>
        <taxon>Pseudomonadota</taxon>
        <taxon>Alphaproteobacteria</taxon>
        <taxon>Sphingomonadales</taxon>
        <taxon>Sphingomonadaceae</taxon>
        <taxon>Sphingomonas</taxon>
    </lineage>
</organism>
<evidence type="ECO:0000256" key="5">
    <source>
        <dbReference type="ARBA" id="ARBA00022862"/>
    </source>
</evidence>
<evidence type="ECO:0000256" key="12">
    <source>
        <dbReference type="ARBA" id="ARBA00049091"/>
    </source>
</evidence>
<dbReference type="EMBL" id="QAYE01000003">
    <property type="protein sequence ID" value="PTW47466.1"/>
    <property type="molecule type" value="Genomic_DNA"/>
</dbReference>